<dbReference type="Proteomes" id="UP000697927">
    <property type="component" value="Unassembled WGS sequence"/>
</dbReference>
<evidence type="ECO:0000313" key="1">
    <source>
        <dbReference type="EMBL" id="NIY47293.1"/>
    </source>
</evidence>
<sequence length="51" mass="5533">MLSPESITSYQRTCNAAAGYCAACTKPLAPDETYPHGVIRDEETQKAVQES</sequence>
<protein>
    <submittedName>
        <fullName evidence="1">Uncharacterized protein</fullName>
    </submittedName>
</protein>
<dbReference type="EMBL" id="SOYS01000002">
    <property type="protein sequence ID" value="NIY47293.1"/>
    <property type="molecule type" value="Genomic_DNA"/>
</dbReference>
<organism evidence="1 2">
    <name type="scientific">Cedecea colo</name>
    <dbReference type="NCBI Taxonomy" id="2552946"/>
    <lineage>
        <taxon>Bacteria</taxon>
        <taxon>Pseudomonadati</taxon>
        <taxon>Pseudomonadota</taxon>
        <taxon>Gammaproteobacteria</taxon>
        <taxon>Enterobacterales</taxon>
        <taxon>Enterobacteriaceae</taxon>
        <taxon>Cedecea</taxon>
    </lineage>
</organism>
<comment type="caution">
    <text evidence="1">The sequence shown here is derived from an EMBL/GenBank/DDBJ whole genome shotgun (WGS) entry which is preliminary data.</text>
</comment>
<keyword evidence="2" id="KW-1185">Reference proteome</keyword>
<reference evidence="1 2" key="1">
    <citation type="journal article" date="2020" name="Microorganisms">
        <title>Polyphasic Characterisation of Cedecea colo sp. nov., a New Enteric Bacterium Isolated from the Koala Hindgut.</title>
        <authorList>
            <person name="Boath J.M."/>
            <person name="Dakhal S."/>
            <person name="Van T.T.H."/>
            <person name="Moore R.J."/>
            <person name="Dekiwadia C."/>
            <person name="Macreadie I.G."/>
        </authorList>
    </citation>
    <scope>NUCLEOTIDE SEQUENCE [LARGE SCALE GENOMIC DNA]</scope>
    <source>
        <strain evidence="1 2">ZA</strain>
    </source>
</reference>
<name>A0ABX0VJW3_9ENTR</name>
<proteinExistence type="predicted"/>
<gene>
    <name evidence="1" type="ORF">E2L00_07035</name>
</gene>
<evidence type="ECO:0000313" key="2">
    <source>
        <dbReference type="Proteomes" id="UP000697927"/>
    </source>
</evidence>
<accession>A0ABX0VJW3</accession>